<organism evidence="2 3">
    <name type="scientific">Alteraurantiacibacter palmitatis</name>
    <dbReference type="NCBI Taxonomy" id="2054628"/>
    <lineage>
        <taxon>Bacteria</taxon>
        <taxon>Pseudomonadati</taxon>
        <taxon>Pseudomonadota</taxon>
        <taxon>Alphaproteobacteria</taxon>
        <taxon>Sphingomonadales</taxon>
        <taxon>Erythrobacteraceae</taxon>
        <taxon>Alteraurantiacibacter</taxon>
    </lineage>
</organism>
<evidence type="ECO:0000313" key="2">
    <source>
        <dbReference type="EMBL" id="MFC3097547.1"/>
    </source>
</evidence>
<dbReference type="Proteomes" id="UP001595456">
    <property type="component" value="Unassembled WGS sequence"/>
</dbReference>
<accession>A0ABV7E7E5</accession>
<feature type="region of interest" description="Disordered" evidence="1">
    <location>
        <begin position="1"/>
        <end position="33"/>
    </location>
</feature>
<feature type="compositionally biased region" description="Gly residues" evidence="1">
    <location>
        <begin position="1"/>
        <end position="11"/>
    </location>
</feature>
<evidence type="ECO:0000313" key="3">
    <source>
        <dbReference type="Proteomes" id="UP001595456"/>
    </source>
</evidence>
<dbReference type="RefSeq" id="WP_336925289.1">
    <property type="nucleotide sequence ID" value="NZ_JBANRO010000003.1"/>
</dbReference>
<reference evidence="3" key="1">
    <citation type="journal article" date="2019" name="Int. J. Syst. Evol. Microbiol.">
        <title>The Global Catalogue of Microorganisms (GCM) 10K type strain sequencing project: providing services to taxonomists for standard genome sequencing and annotation.</title>
        <authorList>
            <consortium name="The Broad Institute Genomics Platform"/>
            <consortium name="The Broad Institute Genome Sequencing Center for Infectious Disease"/>
            <person name="Wu L."/>
            <person name="Ma J."/>
        </authorList>
    </citation>
    <scope>NUCLEOTIDE SEQUENCE [LARGE SCALE GENOMIC DNA]</scope>
    <source>
        <strain evidence="3">KCTC 52607</strain>
    </source>
</reference>
<feature type="compositionally biased region" description="Low complexity" evidence="1">
    <location>
        <begin position="13"/>
        <end position="30"/>
    </location>
</feature>
<gene>
    <name evidence="2" type="ORF">ACFODU_06990</name>
</gene>
<dbReference type="Pfam" id="PF05013">
    <property type="entry name" value="FGase"/>
    <property type="match status" value="1"/>
</dbReference>
<name>A0ABV7E7E5_9SPHN</name>
<proteinExistence type="predicted"/>
<evidence type="ECO:0000256" key="1">
    <source>
        <dbReference type="SAM" id="MobiDB-lite"/>
    </source>
</evidence>
<protein>
    <submittedName>
        <fullName evidence="2">N-formylglutamate amidohydrolase</fullName>
    </submittedName>
</protein>
<dbReference type="Gene3D" id="3.40.630.40">
    <property type="entry name" value="Zn-dependent exopeptidases"/>
    <property type="match status" value="1"/>
</dbReference>
<comment type="caution">
    <text evidence="2">The sequence shown here is derived from an EMBL/GenBank/DDBJ whole genome shotgun (WGS) entry which is preliminary data.</text>
</comment>
<dbReference type="InterPro" id="IPR007709">
    <property type="entry name" value="N-FG_amidohydro"/>
</dbReference>
<keyword evidence="3" id="KW-1185">Reference proteome</keyword>
<dbReference type="SUPFAM" id="SSF53187">
    <property type="entry name" value="Zn-dependent exopeptidases"/>
    <property type="match status" value="1"/>
</dbReference>
<sequence length="327" mass="34327">MKGSTGQGGGPSRTANRGTNRARGRAQQGGYVPGLPETPAFTLTNAAAAAIPVLISVPHAGRAYPAGLLSALRHPADAPLRLEDRLVDQIAARLADATGAALLVAHAPRAMIDLNRAPDDMDWDMVADGGTRPFARLGAGRRARTGLGLVPRRLAGLGELWHARLPREELDARISAVHTPYHAALARTLETLRDTWGAALLVDLHSMPPLGPKTGPEAAADFVVGDRFGASCAAHLSHAALGHLGHAGWRAAHNRPYAGGYVLDRHAAPQRGIHAMQVEVCRAVYLDAQLQDPGEGFDAVAVSLAAMVQRLAADLTPMPRGFAQAAE</sequence>
<dbReference type="EMBL" id="JBHRST010000009">
    <property type="protein sequence ID" value="MFC3097547.1"/>
    <property type="molecule type" value="Genomic_DNA"/>
</dbReference>